<sequence length="91" mass="10262">MGLQFILHSGRPEILRLSRQFESGDFRVNRVDECVHILDASRCYLSLVGVEAQQYERCVAELVDRGIDQGIASQAVASIILRNYLQLNLAL</sequence>
<dbReference type="HOGENOM" id="CLU_2423448_0_0_6"/>
<keyword evidence="1" id="KW-0614">Plasmid</keyword>
<evidence type="ECO:0000313" key="2">
    <source>
        <dbReference type="Proteomes" id="UP000000998"/>
    </source>
</evidence>
<dbReference type="KEGG" id="maq:Maqu_4216"/>
<dbReference type="Proteomes" id="UP000000998">
    <property type="component" value="Plasmid pMAQU01"/>
</dbReference>
<reference evidence="2" key="1">
    <citation type="journal article" date="2011" name="Appl. Environ. Microbiol.">
        <title>Genomic potential of Marinobacter aquaeolei, a biogeochemical 'opportunitroph'.</title>
        <authorList>
            <person name="Singer E."/>
            <person name="Webb E.A."/>
            <person name="Nelson W.C."/>
            <person name="Heidelberg J.F."/>
            <person name="Ivanova N."/>
            <person name="Pati A."/>
            <person name="Edwards K.J."/>
        </authorList>
    </citation>
    <scope>NUCLEOTIDE SEQUENCE [LARGE SCALE GENOMIC DNA]</scope>
    <source>
        <strain evidence="2">ATCC 700491 / DSM 11845 / VT8</strain>
    </source>
</reference>
<proteinExistence type="predicted"/>
<dbReference type="AlphaFoldDB" id="A1U7U8"/>
<evidence type="ECO:0000313" key="1">
    <source>
        <dbReference type="EMBL" id="ABM21067.1"/>
    </source>
</evidence>
<dbReference type="RefSeq" id="WP_011783286.1">
    <property type="nucleotide sequence ID" value="NC_008738.1"/>
</dbReference>
<organism evidence="1 2">
    <name type="scientific">Marinobacter nauticus (strain ATCC 700491 / DSM 11845 / VT8)</name>
    <name type="common">Marinobacter aquaeolei</name>
    <dbReference type="NCBI Taxonomy" id="351348"/>
    <lineage>
        <taxon>Bacteria</taxon>
        <taxon>Pseudomonadati</taxon>
        <taxon>Pseudomonadota</taxon>
        <taxon>Gammaproteobacteria</taxon>
        <taxon>Pseudomonadales</taxon>
        <taxon>Marinobacteraceae</taxon>
        <taxon>Marinobacter</taxon>
    </lineage>
</organism>
<name>A1U7U8_MARN8</name>
<protein>
    <submittedName>
        <fullName evidence="1">Uncharacterized protein</fullName>
    </submittedName>
</protein>
<gene>
    <name evidence="1" type="ordered locus">Maqu_4216</name>
</gene>
<geneLocation type="plasmid" evidence="1 2">
    <name>pMAQU01</name>
</geneLocation>
<accession>A1U7U8</accession>
<dbReference type="EMBL" id="CP000515">
    <property type="protein sequence ID" value="ABM21067.1"/>
    <property type="molecule type" value="Genomic_DNA"/>
</dbReference>